<keyword evidence="1" id="KW-0732">Signal</keyword>
<dbReference type="EMBL" id="AWFF01000098">
    <property type="protein sequence ID" value="KCZ50966.1"/>
    <property type="molecule type" value="Genomic_DNA"/>
</dbReference>
<organism evidence="2 3">
    <name type="scientific">Hyphomonas beringensis</name>
    <dbReference type="NCBI Taxonomy" id="1280946"/>
    <lineage>
        <taxon>Bacteria</taxon>
        <taxon>Pseudomonadati</taxon>
        <taxon>Pseudomonadota</taxon>
        <taxon>Alphaproteobacteria</taxon>
        <taxon>Hyphomonadales</taxon>
        <taxon>Hyphomonadaceae</taxon>
        <taxon>Hyphomonas</taxon>
    </lineage>
</organism>
<gene>
    <name evidence="2" type="ORF">HY29_06340</name>
</gene>
<dbReference type="STRING" id="1280946.HY29_06340"/>
<dbReference type="InterPro" id="IPR022269">
    <property type="entry name" value="SO_2930-like_C"/>
</dbReference>
<feature type="chain" id="PRO_5001613782" description="Cytochrome c domain-containing protein" evidence="1">
    <location>
        <begin position="21"/>
        <end position="350"/>
    </location>
</feature>
<reference evidence="2 3" key="1">
    <citation type="journal article" date="2014" name="Antonie Van Leeuwenhoek">
        <title>Hyphomonas beringensis sp. nov. and Hyphomonas chukchiensis sp. nov., isolated from surface seawater of the Bering Sea and Chukchi Sea.</title>
        <authorList>
            <person name="Li C."/>
            <person name="Lai Q."/>
            <person name="Li G."/>
            <person name="Dong C."/>
            <person name="Wang J."/>
            <person name="Liao Y."/>
            <person name="Shao Z."/>
        </authorList>
    </citation>
    <scope>NUCLEOTIDE SEQUENCE [LARGE SCALE GENOMIC DNA]</scope>
    <source>
        <strain evidence="2 3">25B14_1</strain>
    </source>
</reference>
<dbReference type="eggNOG" id="COG2010">
    <property type="taxonomic scope" value="Bacteria"/>
</dbReference>
<dbReference type="PROSITE" id="PS51257">
    <property type="entry name" value="PROKAR_LIPOPROTEIN"/>
    <property type="match status" value="1"/>
</dbReference>
<protein>
    <recommendedName>
        <fullName evidence="4">Cytochrome c domain-containing protein</fullName>
    </recommendedName>
</protein>
<dbReference type="AlphaFoldDB" id="A0A062TSX0"/>
<evidence type="ECO:0008006" key="4">
    <source>
        <dbReference type="Google" id="ProtNLM"/>
    </source>
</evidence>
<evidence type="ECO:0000313" key="2">
    <source>
        <dbReference type="EMBL" id="KCZ50966.1"/>
    </source>
</evidence>
<dbReference type="NCBIfam" id="TIGR03806">
    <property type="entry name" value="chp_HNE_0200"/>
    <property type="match status" value="1"/>
</dbReference>
<sequence length="350" mass="37450">MLRRLALATCMLLAACGARSDGSEGPDLEVILDGSAAPKLSDYGLFTDLGAAKPAAGVVPYDLINPLFSDHALKTRYVFVPEGQKAKYSQTDALDFPVGTVLVKTFSFAPDLRAPDTDRYKVETRLLIHKENGWAAFPYVWNEAGTDAVYAPAGKMVDISFTDPGGDPLTIRYAVPNKNQCKTCHQSGDAVLPIGPKARNLNHDGPAGLNQLIDWQTRGILDGIPAHPPAVPDAWDVSLPVEGRARAYLDINCAHCHKADGSASNSGLFLDWNEKTPVTYGVGKHPTAAGRGSGGRRIVIDPGHPETSILTFRMASDEAGIAMPELGRSVVDERGLAVVNEWIASLEPAQ</sequence>
<dbReference type="OrthoDB" id="338827at2"/>
<keyword evidence="3" id="KW-1185">Reference proteome</keyword>
<dbReference type="RefSeq" id="WP_034799324.1">
    <property type="nucleotide sequence ID" value="NZ_AWFF01000098.1"/>
</dbReference>
<feature type="signal peptide" evidence="1">
    <location>
        <begin position="1"/>
        <end position="20"/>
    </location>
</feature>
<dbReference type="PATRIC" id="fig|1280946.3.peg.3365"/>
<name>A0A062TSX0_9PROT</name>
<comment type="caution">
    <text evidence="2">The sequence shown here is derived from an EMBL/GenBank/DDBJ whole genome shotgun (WGS) entry which is preliminary data.</text>
</comment>
<dbReference type="Proteomes" id="UP000027037">
    <property type="component" value="Unassembled WGS sequence"/>
</dbReference>
<evidence type="ECO:0000256" key="1">
    <source>
        <dbReference type="SAM" id="SignalP"/>
    </source>
</evidence>
<evidence type="ECO:0000313" key="3">
    <source>
        <dbReference type="Proteomes" id="UP000027037"/>
    </source>
</evidence>
<accession>A0A062TSX0</accession>
<proteinExistence type="predicted"/>